<dbReference type="GO" id="GO:0009088">
    <property type="term" value="P:threonine biosynthetic process"/>
    <property type="evidence" value="ECO:0007669"/>
    <property type="project" value="UniProtKB-UniRule"/>
</dbReference>
<evidence type="ECO:0000256" key="13">
    <source>
        <dbReference type="ARBA" id="ARBA00023154"/>
    </source>
</evidence>
<dbReference type="GO" id="GO:0050661">
    <property type="term" value="F:NADP binding"/>
    <property type="evidence" value="ECO:0007669"/>
    <property type="project" value="UniProtKB-UniRule"/>
</dbReference>
<dbReference type="SMART" id="SM00859">
    <property type="entry name" value="Semialdhyde_dh"/>
    <property type="match status" value="1"/>
</dbReference>
<dbReference type="Proteomes" id="UP000321934">
    <property type="component" value="Chromosome"/>
</dbReference>
<dbReference type="GO" id="GO:0004073">
    <property type="term" value="F:aspartate-semialdehyde dehydrogenase activity"/>
    <property type="evidence" value="ECO:0007669"/>
    <property type="project" value="UniProtKB-UniRule"/>
</dbReference>
<dbReference type="GO" id="GO:0051287">
    <property type="term" value="F:NAD binding"/>
    <property type="evidence" value="ECO:0007669"/>
    <property type="project" value="InterPro"/>
</dbReference>
<comment type="pathway">
    <text evidence="2 16">Amino-acid biosynthesis; L-methionine biosynthesis via de novo pathway; L-homoserine from L-aspartate: step 2/3.</text>
</comment>
<dbReference type="GO" id="GO:0009097">
    <property type="term" value="P:isoleucine biosynthetic process"/>
    <property type="evidence" value="ECO:0007669"/>
    <property type="project" value="UniProtKB-UniRule"/>
</dbReference>
<evidence type="ECO:0000256" key="5">
    <source>
        <dbReference type="ARBA" id="ARBA00010584"/>
    </source>
</evidence>
<keyword evidence="11 16" id="KW-0220">Diaminopimelate biosynthesis</keyword>
<comment type="similarity">
    <text evidence="5 16">Belongs to the aspartate-semialdehyde dehydrogenase family.</text>
</comment>
<comment type="caution">
    <text evidence="16">Lacks conserved residue(s) required for the propagation of feature annotation.</text>
</comment>
<feature type="binding site" evidence="16">
    <location>
        <position position="161"/>
    </location>
    <ligand>
        <name>substrate</name>
    </ligand>
</feature>
<dbReference type="GO" id="GO:0046983">
    <property type="term" value="F:protein dimerization activity"/>
    <property type="evidence" value="ECO:0007669"/>
    <property type="project" value="InterPro"/>
</dbReference>
<dbReference type="HAMAP" id="MF_02121">
    <property type="entry name" value="ASADH"/>
    <property type="match status" value="1"/>
</dbReference>
<keyword evidence="10 16" id="KW-0521">NADP</keyword>
<feature type="binding site" evidence="16">
    <location>
        <position position="319"/>
    </location>
    <ligand>
        <name>NADP(+)</name>
        <dbReference type="ChEBI" id="CHEBI:58349"/>
    </ligand>
</feature>
<feature type="active site" description="Proton acceptor" evidence="16 17">
    <location>
        <position position="246"/>
    </location>
</feature>
<evidence type="ECO:0000259" key="18">
    <source>
        <dbReference type="SMART" id="SM00859"/>
    </source>
</evidence>
<reference evidence="19 20" key="1">
    <citation type="journal article" date="2019" name="ISME J.">
        <title>Deianiraea, an extracellular bacterium associated with the ciliate Paramecium, suggests an alternative scenario for the evolution of Rickettsiales.</title>
        <authorList>
            <person name="Castelli M."/>
            <person name="Sabaneyeva E."/>
            <person name="Lanzoni O."/>
            <person name="Lebedeva N."/>
            <person name="Floriano A.M."/>
            <person name="Gaiarsa S."/>
            <person name="Benken K."/>
            <person name="Modeo L."/>
            <person name="Bandi C."/>
            <person name="Potekhin A."/>
            <person name="Sassera D."/>
            <person name="Petroni G."/>
        </authorList>
    </citation>
    <scope>NUCLEOTIDE SEQUENCE [LARGE SCALE GENOMIC DNA]</scope>
    <source>
        <strain evidence="19">CyL4-1</strain>
    </source>
</reference>
<evidence type="ECO:0000256" key="9">
    <source>
        <dbReference type="ARBA" id="ARBA00022697"/>
    </source>
</evidence>
<keyword evidence="9 16" id="KW-0791">Threonine biosynthesis</keyword>
<dbReference type="InterPro" id="IPR012280">
    <property type="entry name" value="Semialdhyde_DH_dimer_dom"/>
</dbReference>
<feature type="binding site" evidence="16">
    <location>
        <position position="189"/>
    </location>
    <ligand>
        <name>NADP(+)</name>
        <dbReference type="ChEBI" id="CHEBI:58349"/>
    </ligand>
</feature>
<protein>
    <recommendedName>
        <fullName evidence="7 16">Aspartate-semialdehyde dehydrogenase</fullName>
        <shortName evidence="16">ASA dehydrogenase</shortName>
        <shortName evidence="16">ASADH</shortName>
        <ecNumber evidence="7 16">1.2.1.11</ecNumber>
    </recommendedName>
    <alternativeName>
        <fullName evidence="16">Aspartate-beta-semialdehyde dehydrogenase</fullName>
    </alternativeName>
</protein>
<dbReference type="InterPro" id="IPR000534">
    <property type="entry name" value="Semialdehyde_DH_NAD-bd"/>
</dbReference>
<dbReference type="UniPathway" id="UPA00051">
    <property type="reaction ID" value="UER00464"/>
</dbReference>
<dbReference type="Pfam" id="PF01118">
    <property type="entry name" value="Semialdhyde_dh"/>
    <property type="match status" value="1"/>
</dbReference>
<keyword evidence="13 16" id="KW-0457">Lysine biosynthesis</keyword>
<dbReference type="OrthoDB" id="9805684at2"/>
<evidence type="ECO:0000256" key="15">
    <source>
        <dbReference type="ARBA" id="ARBA00047891"/>
    </source>
</evidence>
<evidence type="ECO:0000256" key="3">
    <source>
        <dbReference type="ARBA" id="ARBA00005076"/>
    </source>
</evidence>
<feature type="binding site" evidence="16">
    <location>
        <begin position="164"/>
        <end position="165"/>
    </location>
    <ligand>
        <name>NADP(+)</name>
        <dbReference type="ChEBI" id="CHEBI:58349"/>
    </ligand>
</feature>
<keyword evidence="8 16" id="KW-0028">Amino-acid biosynthesis</keyword>
<dbReference type="CDD" id="cd02316">
    <property type="entry name" value="VcASADH2_like_N"/>
    <property type="match status" value="1"/>
</dbReference>
<dbReference type="EC" id="1.2.1.11" evidence="7 16"/>
<feature type="binding site" evidence="16">
    <location>
        <position position="239"/>
    </location>
    <ligand>
        <name>substrate</name>
    </ligand>
</feature>
<dbReference type="InterPro" id="IPR012080">
    <property type="entry name" value="Asp_semialdehyde_DH"/>
</dbReference>
<keyword evidence="14 16" id="KW-0486">Methionine biosynthesis</keyword>
<accession>A0A5B8XHQ5</accession>
<proteinExistence type="inferred from homology"/>
<evidence type="ECO:0000256" key="14">
    <source>
        <dbReference type="ARBA" id="ARBA00023167"/>
    </source>
</evidence>
<keyword evidence="20" id="KW-1185">Reference proteome</keyword>
<feature type="binding site" evidence="16">
    <location>
        <begin position="43"/>
        <end position="44"/>
    </location>
    <ligand>
        <name>NADP(+)</name>
        <dbReference type="ChEBI" id="CHEBI:58349"/>
    </ligand>
</feature>
<dbReference type="UniPathway" id="UPA00034">
    <property type="reaction ID" value="UER00016"/>
</dbReference>
<comment type="pathway">
    <text evidence="3 16">Amino-acid biosynthesis; L-lysine biosynthesis via DAP pathway; (S)-tetrahydrodipicolinate from L-aspartate: step 2/4.</text>
</comment>
<comment type="function">
    <text evidence="1 16">Catalyzes the NADPH-dependent formation of L-aspartate-semialdehyde (L-ASA) by the reductive dephosphorylation of L-aspartyl-4-phosphate.</text>
</comment>
<evidence type="ECO:0000313" key="20">
    <source>
        <dbReference type="Proteomes" id="UP000321934"/>
    </source>
</evidence>
<evidence type="ECO:0000256" key="7">
    <source>
        <dbReference type="ARBA" id="ARBA00013120"/>
    </source>
</evidence>
<keyword evidence="12 16" id="KW-0560">Oxidoreductase</keyword>
<dbReference type="RefSeq" id="WP_146820596.1">
    <property type="nucleotide sequence ID" value="NZ_CP029077.1"/>
</dbReference>
<dbReference type="PANTHER" id="PTHR46278:SF2">
    <property type="entry name" value="ASPARTATE-SEMIALDEHYDE DEHYDROGENASE"/>
    <property type="match status" value="1"/>
</dbReference>
<dbReference type="GO" id="GO:0009089">
    <property type="term" value="P:lysine biosynthetic process via diaminopimelate"/>
    <property type="evidence" value="ECO:0007669"/>
    <property type="project" value="UniProtKB-UniRule"/>
</dbReference>
<dbReference type="GO" id="GO:0071266">
    <property type="term" value="P:'de novo' L-methionine biosynthetic process"/>
    <property type="evidence" value="ECO:0007669"/>
    <property type="project" value="UniProtKB-UniRule"/>
</dbReference>
<dbReference type="InterPro" id="IPR000319">
    <property type="entry name" value="Asp-semialdehyde_DH_CS"/>
</dbReference>
<dbReference type="PANTHER" id="PTHR46278">
    <property type="entry name" value="DEHYDROGENASE, PUTATIVE-RELATED"/>
    <property type="match status" value="1"/>
</dbReference>
<dbReference type="Pfam" id="PF02774">
    <property type="entry name" value="Semialdhyde_dhC"/>
    <property type="match status" value="1"/>
</dbReference>
<evidence type="ECO:0000256" key="11">
    <source>
        <dbReference type="ARBA" id="ARBA00022915"/>
    </source>
</evidence>
<evidence type="ECO:0000313" key="19">
    <source>
        <dbReference type="EMBL" id="QED23317.1"/>
    </source>
</evidence>
<sequence length="341" mass="38229">MLEKKKYNIAVVGASGNVGREILEILHEEKFPFNDVYALASQNSFGKQMSFGEKIITVDLLENFDFSKVDIAFFSAGSAVSEVYVPIATSKGCYVIDNTSFFRMQDGVPLIIPEVNPKDIKLAEKTKIIANPNCSTIQMLVALAKLHKDYKIKRIVASTYQAVSGKGRAAMDELYYQTKAIYETSSVAPEQFTRQIAFNCIPHIDEFLEDGKTKEEWKMEVETKKILDNSIEVSATCVRVPVFNCHAVSVNVEFLEDFDMDDINMIFSDSDDLILLDRVSENIYATQVECSKSDAVFVSRLRRDTSVKSGLNMWVVADNLRKGAALNAVQIAFLMIESKII</sequence>
<evidence type="ECO:0000256" key="6">
    <source>
        <dbReference type="ARBA" id="ARBA00011738"/>
    </source>
</evidence>
<evidence type="ECO:0000256" key="1">
    <source>
        <dbReference type="ARBA" id="ARBA00002492"/>
    </source>
</evidence>
<dbReference type="InterPro" id="IPR036291">
    <property type="entry name" value="NAD(P)-bd_dom_sf"/>
</dbReference>
<dbReference type="CDD" id="cd18131">
    <property type="entry name" value="ASADH_C_bac_euk_like"/>
    <property type="match status" value="1"/>
</dbReference>
<dbReference type="Gene3D" id="3.40.50.720">
    <property type="entry name" value="NAD(P)-binding Rossmann-like Domain"/>
    <property type="match status" value="1"/>
</dbReference>
<name>A0A5B8XHQ5_9RICK</name>
<feature type="active site" description="Acyl-thioester intermediate" evidence="16 17">
    <location>
        <position position="134"/>
    </location>
</feature>
<dbReference type="AlphaFoldDB" id="A0A5B8XHQ5"/>
<dbReference type="PROSITE" id="PS01103">
    <property type="entry name" value="ASD"/>
    <property type="match status" value="1"/>
</dbReference>
<evidence type="ECO:0000256" key="17">
    <source>
        <dbReference type="PIRSR" id="PIRSR000148-1"/>
    </source>
</evidence>
<dbReference type="NCBIfam" id="TIGR01296">
    <property type="entry name" value="asd_B"/>
    <property type="match status" value="1"/>
</dbReference>
<feature type="binding site" evidence="16">
    <location>
        <position position="103"/>
    </location>
    <ligand>
        <name>phosphate</name>
        <dbReference type="ChEBI" id="CHEBI:43474"/>
    </ligand>
</feature>
<evidence type="ECO:0000256" key="16">
    <source>
        <dbReference type="HAMAP-Rule" id="MF_02121"/>
    </source>
</evidence>
<dbReference type="PIRSF" id="PIRSF000148">
    <property type="entry name" value="ASA_dh"/>
    <property type="match status" value="1"/>
</dbReference>
<dbReference type="NCBIfam" id="NF011456">
    <property type="entry name" value="PRK14874.1"/>
    <property type="match status" value="1"/>
</dbReference>
<feature type="domain" description="Semialdehyde dehydrogenase NAD-binding" evidence="18">
    <location>
        <begin position="8"/>
        <end position="123"/>
    </location>
</feature>
<dbReference type="SUPFAM" id="SSF55347">
    <property type="entry name" value="Glyceraldehyde-3-phosphate dehydrogenase-like, C-terminal domain"/>
    <property type="match status" value="1"/>
</dbReference>
<dbReference type="GO" id="GO:0019877">
    <property type="term" value="P:diaminopimelate biosynthetic process"/>
    <property type="evidence" value="ECO:0007669"/>
    <property type="project" value="UniProtKB-UniRule"/>
</dbReference>
<comment type="subunit">
    <text evidence="6 16">Homodimer.</text>
</comment>
<feature type="binding site" evidence="16">
    <location>
        <begin position="15"/>
        <end position="18"/>
    </location>
    <ligand>
        <name>NADP(+)</name>
        <dbReference type="ChEBI" id="CHEBI:58349"/>
    </ligand>
</feature>
<dbReference type="SUPFAM" id="SSF51735">
    <property type="entry name" value="NAD(P)-binding Rossmann-fold domains"/>
    <property type="match status" value="1"/>
</dbReference>
<evidence type="ECO:0000256" key="10">
    <source>
        <dbReference type="ARBA" id="ARBA00022857"/>
    </source>
</evidence>
<comment type="catalytic activity">
    <reaction evidence="15 16">
        <text>L-aspartate 4-semialdehyde + phosphate + NADP(+) = 4-phospho-L-aspartate + NADPH + H(+)</text>
        <dbReference type="Rhea" id="RHEA:24284"/>
        <dbReference type="ChEBI" id="CHEBI:15378"/>
        <dbReference type="ChEBI" id="CHEBI:43474"/>
        <dbReference type="ChEBI" id="CHEBI:57535"/>
        <dbReference type="ChEBI" id="CHEBI:57783"/>
        <dbReference type="ChEBI" id="CHEBI:58349"/>
        <dbReference type="ChEBI" id="CHEBI:537519"/>
        <dbReference type="EC" id="1.2.1.11"/>
    </reaction>
</comment>
<dbReference type="EMBL" id="CP029077">
    <property type="protein sequence ID" value="QED23317.1"/>
    <property type="molecule type" value="Genomic_DNA"/>
</dbReference>
<dbReference type="UniPathway" id="UPA00050">
    <property type="reaction ID" value="UER00463"/>
</dbReference>
<evidence type="ECO:0000256" key="4">
    <source>
        <dbReference type="ARBA" id="ARBA00005097"/>
    </source>
</evidence>
<organism evidence="19 20">
    <name type="scientific">Candidatus Deianiraea vastatrix</name>
    <dbReference type="NCBI Taxonomy" id="2163644"/>
    <lineage>
        <taxon>Bacteria</taxon>
        <taxon>Pseudomonadati</taxon>
        <taxon>Pseudomonadota</taxon>
        <taxon>Alphaproteobacteria</taxon>
        <taxon>Rickettsiales</taxon>
        <taxon>Candidatus Deianiraeaceae</taxon>
        <taxon>Candidatus Deianiraea</taxon>
    </lineage>
</organism>
<dbReference type="InterPro" id="IPR005986">
    <property type="entry name" value="Asp_semialdehyde_DH_beta"/>
</dbReference>
<dbReference type="Gene3D" id="3.30.360.10">
    <property type="entry name" value="Dihydrodipicolinate Reductase, domain 2"/>
    <property type="match status" value="1"/>
</dbReference>
<evidence type="ECO:0000256" key="2">
    <source>
        <dbReference type="ARBA" id="ARBA00005021"/>
    </source>
</evidence>
<comment type="pathway">
    <text evidence="4 16">Amino-acid biosynthesis; L-threonine biosynthesis; L-threonine from L-aspartate: step 2/5.</text>
</comment>
<evidence type="ECO:0000256" key="12">
    <source>
        <dbReference type="ARBA" id="ARBA00023002"/>
    </source>
</evidence>
<evidence type="ECO:0000256" key="8">
    <source>
        <dbReference type="ARBA" id="ARBA00022605"/>
    </source>
</evidence>
<gene>
    <name evidence="16" type="primary">asd</name>
    <name evidence="19" type="ORF">Deia_00521</name>
</gene>